<dbReference type="PROSITE" id="PS00211">
    <property type="entry name" value="ABC_TRANSPORTER_1"/>
    <property type="match status" value="1"/>
</dbReference>
<evidence type="ECO:0000313" key="6">
    <source>
        <dbReference type="Proteomes" id="UP000262583"/>
    </source>
</evidence>
<dbReference type="InterPro" id="IPR003439">
    <property type="entry name" value="ABC_transporter-like_ATP-bd"/>
</dbReference>
<dbReference type="AlphaFoldDB" id="A0A2Z4Y889"/>
<evidence type="ECO:0000313" key="5">
    <source>
        <dbReference type="EMBL" id="AXA36653.1"/>
    </source>
</evidence>
<protein>
    <submittedName>
        <fullName evidence="5">ABC transporter, ATP-binding protein</fullName>
    </submittedName>
</protein>
<dbReference type="GO" id="GO:0005524">
    <property type="term" value="F:ATP binding"/>
    <property type="evidence" value="ECO:0007669"/>
    <property type="project" value="UniProtKB-KW"/>
</dbReference>
<dbReference type="SUPFAM" id="SSF52540">
    <property type="entry name" value="P-loop containing nucleoside triphosphate hydrolases"/>
    <property type="match status" value="1"/>
</dbReference>
<name>A0A2Z4Y889_SUMC1</name>
<evidence type="ECO:0000256" key="1">
    <source>
        <dbReference type="ARBA" id="ARBA00022448"/>
    </source>
</evidence>
<dbReference type="InterPro" id="IPR003593">
    <property type="entry name" value="AAA+_ATPase"/>
</dbReference>
<feature type="domain" description="ABC transporter" evidence="4">
    <location>
        <begin position="15"/>
        <end position="245"/>
    </location>
</feature>
<dbReference type="CDD" id="cd03230">
    <property type="entry name" value="ABC_DR_subfamily_A"/>
    <property type="match status" value="1"/>
</dbReference>
<dbReference type="PANTHER" id="PTHR42939">
    <property type="entry name" value="ABC TRANSPORTER ATP-BINDING PROTEIN ALBC-RELATED"/>
    <property type="match status" value="1"/>
</dbReference>
<keyword evidence="2" id="KW-0547">Nucleotide-binding</keyword>
<dbReference type="InterPro" id="IPR051782">
    <property type="entry name" value="ABC_Transporter_VariousFunc"/>
</dbReference>
<reference evidence="5 6" key="1">
    <citation type="submission" date="2018-05" db="EMBL/GenBank/DDBJ databases">
        <title>A metagenomic window into the 2 km-deep terrestrial subsurface aquifer revealed taxonomically and functionally diverse microbial community comprising novel uncultured bacterial lineages.</title>
        <authorList>
            <person name="Kadnikov V.V."/>
            <person name="Mardanov A.V."/>
            <person name="Beletsky A.V."/>
            <person name="Banks D."/>
            <person name="Pimenov N.V."/>
            <person name="Frank Y.A."/>
            <person name="Karnachuk O.V."/>
            <person name="Ravin N.V."/>
        </authorList>
    </citation>
    <scope>NUCLEOTIDE SEQUENCE [LARGE SCALE GENOMIC DNA]</scope>
    <source>
        <strain evidence="5">BY</strain>
    </source>
</reference>
<dbReference type="InterPro" id="IPR027417">
    <property type="entry name" value="P-loop_NTPase"/>
</dbReference>
<dbReference type="InterPro" id="IPR017871">
    <property type="entry name" value="ABC_transporter-like_CS"/>
</dbReference>
<evidence type="ECO:0000259" key="4">
    <source>
        <dbReference type="PROSITE" id="PS50893"/>
    </source>
</evidence>
<dbReference type="PANTHER" id="PTHR42939:SF1">
    <property type="entry name" value="ABC TRANSPORTER ATP-BINDING PROTEIN ALBC-RELATED"/>
    <property type="match status" value="1"/>
</dbReference>
<dbReference type="Proteomes" id="UP000262583">
    <property type="component" value="Chromosome"/>
</dbReference>
<dbReference type="Gene3D" id="3.40.50.300">
    <property type="entry name" value="P-loop containing nucleotide triphosphate hydrolases"/>
    <property type="match status" value="1"/>
</dbReference>
<keyword evidence="3 5" id="KW-0067">ATP-binding</keyword>
<dbReference type="GO" id="GO:0016887">
    <property type="term" value="F:ATP hydrolysis activity"/>
    <property type="evidence" value="ECO:0007669"/>
    <property type="project" value="InterPro"/>
</dbReference>
<proteinExistence type="predicted"/>
<gene>
    <name evidence="5" type="ORF">BRCON_1876</name>
</gene>
<evidence type="ECO:0000256" key="2">
    <source>
        <dbReference type="ARBA" id="ARBA00022741"/>
    </source>
</evidence>
<dbReference type="EMBL" id="CP030759">
    <property type="protein sequence ID" value="AXA36653.1"/>
    <property type="molecule type" value="Genomic_DNA"/>
</dbReference>
<accession>A0A2Z4Y889</accession>
<dbReference type="KEGG" id="schv:BRCON_1876"/>
<keyword evidence="1" id="KW-0813">Transport</keyword>
<sequence>MSETTRHPDAGEYGIIIEGLTKRYEDVVAVQNLDLRVRRGELFIFLGPNGAGKTTTMKVLAGLIRPTEGRAWVAGYDIQRDPVEAKRRTGFIPDHPYLYEKLTGADFFRFVGDLFSIPRPIQEQRMAHYFRLFGLESAADKLIENYSHGMRQKLVVSVALMHDPEVVIVDEPLVGLDPKSSRILKDLMREQARAGKTIFLSLHQLAVAEELADRIGIIHRGQLLFVGTIEELRARQQSSQADLEDLFLQLTAEEEPAVGSQLED</sequence>
<evidence type="ECO:0000256" key="3">
    <source>
        <dbReference type="ARBA" id="ARBA00022840"/>
    </source>
</evidence>
<dbReference type="SMART" id="SM00382">
    <property type="entry name" value="AAA"/>
    <property type="match status" value="1"/>
</dbReference>
<organism evidence="5 6">
    <name type="scientific">Sumerlaea chitinivorans</name>
    <dbReference type="NCBI Taxonomy" id="2250252"/>
    <lineage>
        <taxon>Bacteria</taxon>
        <taxon>Candidatus Sumerlaeota</taxon>
        <taxon>Candidatus Sumerlaeia</taxon>
        <taxon>Candidatus Sumerlaeales</taxon>
        <taxon>Candidatus Sumerlaeaceae</taxon>
        <taxon>Candidatus Sumerlaea</taxon>
    </lineage>
</organism>
<dbReference type="PROSITE" id="PS50893">
    <property type="entry name" value="ABC_TRANSPORTER_2"/>
    <property type="match status" value="1"/>
</dbReference>
<dbReference type="Pfam" id="PF00005">
    <property type="entry name" value="ABC_tran"/>
    <property type="match status" value="1"/>
</dbReference>